<proteinExistence type="inferred from homology"/>
<keyword evidence="3" id="KW-0378">Hydrolase</keyword>
<feature type="non-terminal residue" evidence="12">
    <location>
        <position position="704"/>
    </location>
</feature>
<evidence type="ECO:0000313" key="13">
    <source>
        <dbReference type="Proteomes" id="UP000736164"/>
    </source>
</evidence>
<gene>
    <name evidence="12" type="ORF">GTO95_0009086</name>
</gene>
<dbReference type="Pfam" id="PF21646">
    <property type="entry name" value="ACTMAP-like_C"/>
    <property type="match status" value="1"/>
</dbReference>
<feature type="compositionally biased region" description="Basic residues" evidence="11">
    <location>
        <begin position="138"/>
        <end position="148"/>
    </location>
</feature>
<evidence type="ECO:0000256" key="6">
    <source>
        <dbReference type="ARBA" id="ARBA00034908"/>
    </source>
</evidence>
<evidence type="ECO:0000256" key="10">
    <source>
        <dbReference type="ARBA" id="ARBA00093265"/>
    </source>
</evidence>
<comment type="similarity">
    <text evidence="4">Belongs to the ACTMAP family.</text>
</comment>
<keyword evidence="1" id="KW-0031">Aminopeptidase</keyword>
<evidence type="ECO:0000313" key="12">
    <source>
        <dbReference type="EMBL" id="MBN3319095.1"/>
    </source>
</evidence>
<accession>A0A8J7NWJ2</accession>
<evidence type="ECO:0000256" key="1">
    <source>
        <dbReference type="ARBA" id="ARBA00022438"/>
    </source>
</evidence>
<evidence type="ECO:0000256" key="8">
    <source>
        <dbReference type="ARBA" id="ARBA00049041"/>
    </source>
</evidence>
<organism evidence="12 13">
    <name type="scientific">Atractosteus spatula</name>
    <name type="common">Alligator gar</name>
    <name type="synonym">Lepisosteus spatula</name>
    <dbReference type="NCBI Taxonomy" id="7917"/>
    <lineage>
        <taxon>Eukaryota</taxon>
        <taxon>Metazoa</taxon>
        <taxon>Chordata</taxon>
        <taxon>Craniata</taxon>
        <taxon>Vertebrata</taxon>
        <taxon>Euteleostomi</taxon>
        <taxon>Actinopterygii</taxon>
        <taxon>Neopterygii</taxon>
        <taxon>Holostei</taxon>
        <taxon>Semionotiformes</taxon>
        <taxon>Lepisosteidae</taxon>
        <taxon>Atractosteus</taxon>
    </lineage>
</organism>
<comment type="catalytic activity">
    <reaction evidence="8">
        <text>N-terminal N(alpha)-acetyl-L-cysteinyl-L-aspartyl-[protein] + H2O = N-terminal L-aspartyl-[protein] + N-acetyl-L-cysteine</text>
        <dbReference type="Rhea" id="RHEA:74579"/>
        <dbReference type="Rhea" id="RHEA-COMP:12669"/>
        <dbReference type="Rhea" id="RHEA-COMP:18395"/>
        <dbReference type="ChEBI" id="CHEBI:15377"/>
        <dbReference type="ChEBI" id="CHEBI:64720"/>
        <dbReference type="ChEBI" id="CHEBI:78236"/>
        <dbReference type="ChEBI" id="CHEBI:193599"/>
    </reaction>
    <physiologicalReaction direction="left-to-right" evidence="8">
        <dbReference type="Rhea" id="RHEA:74580"/>
    </physiologicalReaction>
</comment>
<feature type="region of interest" description="Disordered" evidence="11">
    <location>
        <begin position="664"/>
        <end position="704"/>
    </location>
</feature>
<dbReference type="GO" id="GO:0004177">
    <property type="term" value="F:aminopeptidase activity"/>
    <property type="evidence" value="ECO:0007669"/>
    <property type="project" value="UniProtKB-KW"/>
</dbReference>
<feature type="compositionally biased region" description="Polar residues" evidence="11">
    <location>
        <begin position="21"/>
        <end position="33"/>
    </location>
</feature>
<feature type="non-terminal residue" evidence="12">
    <location>
        <position position="1"/>
    </location>
</feature>
<dbReference type="AlphaFoldDB" id="A0A8J7NWJ2"/>
<comment type="catalytic activity">
    <reaction evidence="9">
        <text>N-terminal N(alpha)-acetyl-L-methionyl-L-aspartyl-[protein] + H2O = N-terminal L-aspartyl-[protein] + N-acetyl-L-methionine</text>
        <dbReference type="Rhea" id="RHEA:74571"/>
        <dbReference type="Rhea" id="RHEA-COMP:12669"/>
        <dbReference type="Rhea" id="RHEA-COMP:12693"/>
        <dbReference type="ChEBI" id="CHEBI:15377"/>
        <dbReference type="ChEBI" id="CHEBI:64720"/>
        <dbReference type="ChEBI" id="CHEBI:71670"/>
        <dbReference type="ChEBI" id="CHEBI:133063"/>
    </reaction>
    <physiologicalReaction direction="left-to-right" evidence="9">
        <dbReference type="Rhea" id="RHEA:74572"/>
    </physiologicalReaction>
</comment>
<feature type="region of interest" description="Disordered" evidence="11">
    <location>
        <begin position="138"/>
        <end position="171"/>
    </location>
</feature>
<sequence>MTLRQQRRAREIASRSEAAQQQVKTAASPQSPGGQAPGARGETRTPKRGSSCSGARCQPGRGAGDPVPTCGCSTSSTTQTTRPSGIASPPRLLLVPVRAARVAPGSGHIGSLGTPRRLVFYSVVDMFRSLPGCLQARRRARCPTHSRLSRTGGREPSPSSPAAAGRESRTLPCYATRQQRSAPFVRDLLPHARLPGVKPSSASKQTLKPSCSLAASCSPLPSHVVQQSAASAAPRGAPRQRDEPILLAAGSKGTPRAGAPPSAPFRYSEQHSTALLEAGTGNLSAVHCAALPPARQRQPPTPCATDPAKLPVGGKAQFKDTHRPAGSGYPYFPGSMLPLKSMGHFIPRAPPSSTTARLRSCPLPQKGSYMLLLTGNAGLLQVLISTAQGRALFKCHKIALAVLRGKAPVSGDYEEARLLLRQREDSFRRDLQWVLFNKYVPSLIQDGPQCGLVALWMAGHLLQMPTPLPLEQIVARALGRGYTAQGEMFSAQAMALLAEELYGCVAELLSGGLRGENETRVIGHLAAGQPLLVPYDEDFNHEPCLRNGQRAHWAVVSGVLLGVARGTDTGQLQHDPQLPWLLLPRASGAPWLPRQGVEEVHLLAKQGKSLRYQLWALERLRDSNGQLCQLDPQRAQDGTRYVLPPGGVGAGLAGQVVLLHRRDRAAAGASGSPHLRPQREPETEVPDAPGQSPERAEQSQSRAG</sequence>
<dbReference type="Proteomes" id="UP000736164">
    <property type="component" value="Unassembled WGS sequence"/>
</dbReference>
<evidence type="ECO:0000256" key="5">
    <source>
        <dbReference type="ARBA" id="ARBA00034848"/>
    </source>
</evidence>
<feature type="region of interest" description="Disordered" evidence="11">
    <location>
        <begin position="1"/>
        <end position="90"/>
    </location>
</feature>
<comment type="caution">
    <text evidence="12">The sequence shown here is derived from an EMBL/GenBank/DDBJ whole genome shotgun (WGS) entry which is preliminary data.</text>
</comment>
<dbReference type="InterPro" id="IPR040043">
    <property type="entry name" value="ACTMAP"/>
</dbReference>
<dbReference type="PANTHER" id="PTHR28631">
    <property type="entry name" value="UPF0692 PROTEIN C19ORF54"/>
    <property type="match status" value="1"/>
</dbReference>
<comment type="catalytic activity">
    <reaction evidence="10">
        <text>N-terminal N(alpha)-acetyl-L-methionyl-L-glutamyl-[protein] + H2O = N-terminal L-glutamyl-[protein] + N-acetyl-L-methionine</text>
        <dbReference type="Rhea" id="RHEA:74575"/>
        <dbReference type="Rhea" id="RHEA-COMP:12668"/>
        <dbReference type="Rhea" id="RHEA-COMP:12697"/>
        <dbReference type="ChEBI" id="CHEBI:15377"/>
        <dbReference type="ChEBI" id="CHEBI:64721"/>
        <dbReference type="ChEBI" id="CHEBI:71670"/>
        <dbReference type="ChEBI" id="CHEBI:133360"/>
    </reaction>
    <physiologicalReaction direction="left-to-right" evidence="10">
        <dbReference type="Rhea" id="RHEA:74576"/>
    </physiologicalReaction>
</comment>
<evidence type="ECO:0000256" key="3">
    <source>
        <dbReference type="ARBA" id="ARBA00022801"/>
    </source>
</evidence>
<keyword evidence="2" id="KW-0645">Protease</keyword>
<protein>
    <recommendedName>
        <fullName evidence="5">Actin maturation protease</fullName>
    </recommendedName>
    <alternativeName>
        <fullName evidence="6">Actin aminopeptidase ACTMAP</fullName>
    </alternativeName>
</protein>
<evidence type="ECO:0000256" key="9">
    <source>
        <dbReference type="ARBA" id="ARBA00093241"/>
    </source>
</evidence>
<feature type="compositionally biased region" description="Low complexity" evidence="11">
    <location>
        <begin position="68"/>
        <end position="85"/>
    </location>
</feature>
<evidence type="ECO:0000256" key="11">
    <source>
        <dbReference type="SAM" id="MobiDB-lite"/>
    </source>
</evidence>
<dbReference type="GO" id="GO:0006508">
    <property type="term" value="P:proteolysis"/>
    <property type="evidence" value="ECO:0007669"/>
    <property type="project" value="UniProtKB-KW"/>
</dbReference>
<evidence type="ECO:0000256" key="7">
    <source>
        <dbReference type="ARBA" id="ARBA00047999"/>
    </source>
</evidence>
<evidence type="ECO:0000256" key="2">
    <source>
        <dbReference type="ARBA" id="ARBA00022670"/>
    </source>
</evidence>
<reference evidence="12" key="1">
    <citation type="journal article" date="2021" name="Cell">
        <title>Tracing the genetic footprints of vertebrate landing in non-teleost ray-finned fishes.</title>
        <authorList>
            <person name="Bi X."/>
            <person name="Wang K."/>
            <person name="Yang L."/>
            <person name="Pan H."/>
            <person name="Jiang H."/>
            <person name="Wei Q."/>
            <person name="Fang M."/>
            <person name="Yu H."/>
            <person name="Zhu C."/>
            <person name="Cai Y."/>
            <person name="He Y."/>
            <person name="Gan X."/>
            <person name="Zeng H."/>
            <person name="Yu D."/>
            <person name="Zhu Y."/>
            <person name="Jiang H."/>
            <person name="Qiu Q."/>
            <person name="Yang H."/>
            <person name="Zhang Y.E."/>
            <person name="Wang W."/>
            <person name="Zhu M."/>
            <person name="He S."/>
            <person name="Zhang G."/>
        </authorList>
    </citation>
    <scope>NUCLEOTIDE SEQUENCE</scope>
    <source>
        <strain evidence="12">Allg_001</strain>
    </source>
</reference>
<name>A0A8J7NWJ2_ATRSP</name>
<evidence type="ECO:0000256" key="4">
    <source>
        <dbReference type="ARBA" id="ARBA00034725"/>
    </source>
</evidence>
<dbReference type="EMBL" id="JAAWVO010043183">
    <property type="protein sequence ID" value="MBN3319095.1"/>
    <property type="molecule type" value="Genomic_DNA"/>
</dbReference>
<comment type="catalytic activity">
    <reaction evidence="7">
        <text>N-terminal N(alpha)-acetyl-L-cysteinyl-L-glutamyl-[protein] + H2O = N-terminal L-glutamyl-[protein] + N-acetyl-L-cysteine</text>
        <dbReference type="Rhea" id="RHEA:74583"/>
        <dbReference type="Rhea" id="RHEA-COMP:12668"/>
        <dbReference type="Rhea" id="RHEA-COMP:18396"/>
        <dbReference type="ChEBI" id="CHEBI:15377"/>
        <dbReference type="ChEBI" id="CHEBI:64721"/>
        <dbReference type="ChEBI" id="CHEBI:78236"/>
        <dbReference type="ChEBI" id="CHEBI:193601"/>
    </reaction>
    <physiologicalReaction direction="left-to-right" evidence="7">
        <dbReference type="Rhea" id="RHEA:74584"/>
    </physiologicalReaction>
</comment>
<dbReference type="PANTHER" id="PTHR28631:SF1">
    <property type="entry name" value="ACTIN MATURATION PROTEASE"/>
    <property type="match status" value="1"/>
</dbReference>
<keyword evidence="13" id="KW-1185">Reference proteome</keyword>